<gene>
    <name evidence="3" type="ORF">B1H20_08080</name>
</gene>
<keyword evidence="2" id="KW-0812">Transmembrane</keyword>
<keyword evidence="2" id="KW-0472">Membrane</keyword>
<organism evidence="3 4">
    <name type="scientific">Streptomyces violaceoruber</name>
    <dbReference type="NCBI Taxonomy" id="1935"/>
    <lineage>
        <taxon>Bacteria</taxon>
        <taxon>Bacillati</taxon>
        <taxon>Actinomycetota</taxon>
        <taxon>Actinomycetes</taxon>
        <taxon>Kitasatosporales</taxon>
        <taxon>Streptomycetaceae</taxon>
        <taxon>Streptomyces</taxon>
        <taxon>Streptomyces violaceoruber group</taxon>
    </lineage>
</organism>
<accession>A0A1V0U7Z3</accession>
<feature type="region of interest" description="Disordered" evidence="1">
    <location>
        <begin position="1"/>
        <end position="31"/>
    </location>
</feature>
<dbReference type="EMBL" id="CP020570">
    <property type="protein sequence ID" value="ARF61375.1"/>
    <property type="molecule type" value="Genomic_DNA"/>
</dbReference>
<dbReference type="AlphaFoldDB" id="A0A1V0U7Z3"/>
<feature type="region of interest" description="Disordered" evidence="1">
    <location>
        <begin position="54"/>
        <end position="118"/>
    </location>
</feature>
<dbReference type="Proteomes" id="UP000192445">
    <property type="component" value="Chromosome"/>
</dbReference>
<feature type="transmembrane region" description="Helical" evidence="2">
    <location>
        <begin position="31"/>
        <end position="51"/>
    </location>
</feature>
<dbReference type="PRINTS" id="PR01217">
    <property type="entry name" value="PRICHEXTENSN"/>
</dbReference>
<protein>
    <submittedName>
        <fullName evidence="3">Uncharacterized protein</fullName>
    </submittedName>
</protein>
<reference evidence="3 4" key="1">
    <citation type="submission" date="2017-03" db="EMBL/GenBank/DDBJ databases">
        <title>Complete Genome Sequence of a natural compounds producer, Streptomyces violaceus S21.</title>
        <authorList>
            <person name="Zhong C."/>
            <person name="Zhao Z."/>
            <person name="Fu J."/>
            <person name="Zong G."/>
            <person name="Qin R."/>
            <person name="Cao G."/>
        </authorList>
    </citation>
    <scope>NUCLEOTIDE SEQUENCE [LARGE SCALE GENOMIC DNA]</scope>
    <source>
        <strain evidence="3 4">S21</strain>
    </source>
</reference>
<evidence type="ECO:0000256" key="1">
    <source>
        <dbReference type="SAM" id="MobiDB-lite"/>
    </source>
</evidence>
<dbReference type="OrthoDB" id="4188815at2"/>
<proteinExistence type="predicted"/>
<keyword evidence="2" id="KW-1133">Transmembrane helix</keyword>
<feature type="compositionally biased region" description="Low complexity" evidence="1">
    <location>
        <begin position="62"/>
        <end position="86"/>
    </location>
</feature>
<name>A0A1V0U7Z3_STRVN</name>
<sequence length="279" mass="28330">MGTPAGPGATPPPPPPPYPPSPPPRTEPPRWAWWVGGIAIPLVGILVTVAFGGNNPPPTAAPAPGAADQVTRPASPTPADTPSSTDPDTDPDAAEPDALVPSGATPSASPSGSAASEVDLTAPDGYAEALSTMWGLAPAPCAQHEQQLIDLDDGTSRTETEDIGAVKDPGGAELLHWPETCNDLGDYKLRALPNTRVGLLRTDAPKTFDSCRAAAGSGFGALDLPSKTDRVDRGFVEGAALCSVTDKGAVAMAVIEHISGGSLDDVSVSGPLYVWPAAR</sequence>
<dbReference type="RefSeq" id="WP_030704634.1">
    <property type="nucleotide sequence ID" value="NZ_CP020570.1"/>
</dbReference>
<dbReference type="KEGG" id="svu:B1H20_08080"/>
<evidence type="ECO:0000313" key="4">
    <source>
        <dbReference type="Proteomes" id="UP000192445"/>
    </source>
</evidence>
<feature type="compositionally biased region" description="Low complexity" evidence="1">
    <location>
        <begin position="96"/>
        <end position="116"/>
    </location>
</feature>
<evidence type="ECO:0000313" key="3">
    <source>
        <dbReference type="EMBL" id="ARF61375.1"/>
    </source>
</evidence>
<evidence type="ECO:0000256" key="2">
    <source>
        <dbReference type="SAM" id="Phobius"/>
    </source>
</evidence>
<feature type="compositionally biased region" description="Pro residues" evidence="1">
    <location>
        <begin position="9"/>
        <end position="26"/>
    </location>
</feature>